<feature type="transmembrane region" description="Helical" evidence="2">
    <location>
        <begin position="171"/>
        <end position="193"/>
    </location>
</feature>
<keyword evidence="1" id="KW-0175">Coiled coil</keyword>
<dbReference type="Proteomes" id="UP000003853">
    <property type="component" value="Unassembled WGS sequence"/>
</dbReference>
<keyword evidence="2" id="KW-0472">Membrane</keyword>
<evidence type="ECO:0000313" key="4">
    <source>
        <dbReference type="Proteomes" id="UP000003853"/>
    </source>
</evidence>
<protein>
    <submittedName>
        <fullName evidence="3">Uncharacterized protein</fullName>
    </submittedName>
</protein>
<keyword evidence="2" id="KW-1133">Transmembrane helix</keyword>
<feature type="coiled-coil region" evidence="1">
    <location>
        <begin position="19"/>
        <end position="53"/>
    </location>
</feature>
<dbReference type="EMBL" id="AAPZ02000001">
    <property type="protein sequence ID" value="EDX42336.1"/>
    <property type="molecule type" value="Genomic_DNA"/>
</dbReference>
<evidence type="ECO:0000313" key="3">
    <source>
        <dbReference type="EMBL" id="EDX42336.1"/>
    </source>
</evidence>
<reference evidence="4" key="1">
    <citation type="submission" date="2008-06" db="EMBL/GenBank/DDBJ databases">
        <title>Permanent draft sequence of Lactobacillus reuteri 100-23.</title>
        <authorList>
            <consortium name="US DOE Joint Genome Institute"/>
            <person name="Copeland A."/>
            <person name="Lucas S."/>
            <person name="Lapidus A."/>
            <person name="Barry K."/>
            <person name="Detter J.C."/>
            <person name="Glavina del Rio T."/>
            <person name="Hammon N."/>
            <person name="Israni S."/>
            <person name="Dalin E."/>
            <person name="Tice H."/>
            <person name="Pitluck S."/>
            <person name="Sun H."/>
            <person name="Schmutz J."/>
            <person name="Larimer F."/>
            <person name="Land M."/>
            <person name="Hauser L."/>
            <person name="Walter J."/>
            <person name="Heng N.C.K."/>
            <person name="Tannock G.W."/>
            <person name="Richardson P."/>
        </authorList>
    </citation>
    <scope>NUCLEOTIDE SEQUENCE [LARGE SCALE GENOMIC DNA]</scope>
    <source>
        <strain evidence="4">DSM 17509 / CIP 109821 / 100-23</strain>
    </source>
</reference>
<feature type="transmembrane region" description="Helical" evidence="2">
    <location>
        <begin position="87"/>
        <end position="109"/>
    </location>
</feature>
<keyword evidence="2" id="KW-0812">Transmembrane</keyword>
<organism evidence="3 4">
    <name type="scientific">Limosilactobacillus reuteri subsp. rodentium (strain DSM 17509 / CIP 109821 / 100-23)</name>
    <name type="common">Lactobacillus reuteri</name>
    <dbReference type="NCBI Taxonomy" id="349123"/>
    <lineage>
        <taxon>Bacteria</taxon>
        <taxon>Bacillati</taxon>
        <taxon>Bacillota</taxon>
        <taxon>Bacilli</taxon>
        <taxon>Lactobacillales</taxon>
        <taxon>Lactobacillaceae</taxon>
        <taxon>Limosilactobacillus</taxon>
    </lineage>
</organism>
<evidence type="ECO:0000256" key="1">
    <source>
        <dbReference type="SAM" id="Coils"/>
    </source>
</evidence>
<feature type="transmembrane region" description="Helical" evidence="2">
    <location>
        <begin position="54"/>
        <end position="75"/>
    </location>
</feature>
<dbReference type="AlphaFoldDB" id="B3XLH5"/>
<name>B3XLH5_LIMR1</name>
<feature type="transmembrane region" description="Helical" evidence="2">
    <location>
        <begin position="139"/>
        <end position="159"/>
    </location>
</feature>
<dbReference type="RefSeq" id="WP_003663690.1">
    <property type="nucleotide sequence ID" value="NZ_AAPZ02000001.1"/>
</dbReference>
<proteinExistence type="predicted"/>
<accession>B3XLH5</accession>
<gene>
    <name evidence="3" type="ORF">Lreu23DRAFT_3852</name>
</gene>
<dbReference type="eggNOG" id="ENOG5032YJN">
    <property type="taxonomic scope" value="Bacteria"/>
</dbReference>
<dbReference type="PATRIC" id="fig|349123.13.peg.861"/>
<comment type="caution">
    <text evidence="3">The sequence shown here is derived from an EMBL/GenBank/DDBJ whole genome shotgun (WGS) entry which is preliminary data.</text>
</comment>
<sequence>MREHIELALLQYETFLDKIDNMQMKADNMSLELEEKGKELDEATKKLNNSTANFISILGIYSALIFGVFGGFDVFKDILTNVNGTPISNVLIEGSVLMIGLITLIFILLQSIGILSGKPYLACGHENPLKCDCSFSKKYPIFTLTLKIFLVILVLGSIIHILNRDHLLYRFWWKVGLASFGASILVCLTMNILKTSKLIHFRRPRFLKNRNSNN</sequence>
<evidence type="ECO:0000256" key="2">
    <source>
        <dbReference type="SAM" id="Phobius"/>
    </source>
</evidence>